<keyword evidence="6" id="KW-0808">Transferase</keyword>
<evidence type="ECO:0000313" key="6">
    <source>
        <dbReference type="EMBL" id="SDT58032.1"/>
    </source>
</evidence>
<evidence type="ECO:0000256" key="1">
    <source>
        <dbReference type="ARBA" id="ARBA00003818"/>
    </source>
</evidence>
<gene>
    <name evidence="6" type="ORF">SAMN04489743_3719</name>
</gene>
<dbReference type="GO" id="GO:0019290">
    <property type="term" value="P:siderophore biosynthetic process"/>
    <property type="evidence" value="ECO:0007669"/>
    <property type="project" value="InterPro"/>
</dbReference>
<dbReference type="PANTHER" id="PTHR31438">
    <property type="entry name" value="LYSINE N-ACYLTRANSFERASE C17G9.06C-RELATED"/>
    <property type="match status" value="1"/>
</dbReference>
<dbReference type="SMART" id="SM01006">
    <property type="entry name" value="AlcB"/>
    <property type="match status" value="1"/>
</dbReference>
<dbReference type="Proteomes" id="UP000198751">
    <property type="component" value="Chromosome I"/>
</dbReference>
<evidence type="ECO:0000256" key="4">
    <source>
        <dbReference type="ARBA" id="ARBA00031122"/>
    </source>
</evidence>
<dbReference type="OrthoDB" id="5177616at2"/>
<dbReference type="UniPathway" id="UPA00011"/>
<dbReference type="AlphaFoldDB" id="A0A1H2BJ21"/>
<dbReference type="Pfam" id="PF13523">
    <property type="entry name" value="Acetyltransf_8"/>
    <property type="match status" value="1"/>
</dbReference>
<evidence type="ECO:0000256" key="3">
    <source>
        <dbReference type="ARBA" id="ARBA00020586"/>
    </source>
</evidence>
<comment type="pathway">
    <text evidence="2">Siderophore biosynthesis; mycobactin biosynthesis.</text>
</comment>
<evidence type="ECO:0000259" key="5">
    <source>
        <dbReference type="SMART" id="SM01006"/>
    </source>
</evidence>
<dbReference type="InterPro" id="IPR016181">
    <property type="entry name" value="Acyl_CoA_acyltransferase"/>
</dbReference>
<keyword evidence="7" id="KW-1185">Reference proteome</keyword>
<proteinExistence type="predicted"/>
<dbReference type="GO" id="GO:0016410">
    <property type="term" value="F:N-acyltransferase activity"/>
    <property type="evidence" value="ECO:0007669"/>
    <property type="project" value="TreeGrafter"/>
</dbReference>
<dbReference type="SUPFAM" id="SSF55729">
    <property type="entry name" value="Acyl-CoA N-acyltransferases (Nat)"/>
    <property type="match status" value="1"/>
</dbReference>
<name>A0A1H2BJ21_9MICC</name>
<sequence length="195" mass="21694">MGTDASGRTSEAVYVEELEGLGILRLFRLSPEDDADLIHSWVREERAKFWGMNGWSRDEVRDVYRFLDSLDTHHGYLMVVDGEPAGIFQTYEPQHDPVGEVYPARPGDTGIHLFLAPTEDPVPNYTPRLVAGLMRFALSDPAKDRVVAEPDARNSKAISRLAGFGFEQGAVVQLAEKEAQLMFLGRAAFEARTGL</sequence>
<organism evidence="6 7">
    <name type="scientific">Pseudarthrobacter equi</name>
    <dbReference type="NCBI Taxonomy" id="728066"/>
    <lineage>
        <taxon>Bacteria</taxon>
        <taxon>Bacillati</taxon>
        <taxon>Actinomycetota</taxon>
        <taxon>Actinomycetes</taxon>
        <taxon>Micrococcales</taxon>
        <taxon>Micrococcaceae</taxon>
        <taxon>Pseudarthrobacter</taxon>
    </lineage>
</organism>
<dbReference type="EMBL" id="LT629779">
    <property type="protein sequence ID" value="SDT58032.1"/>
    <property type="molecule type" value="Genomic_DNA"/>
</dbReference>
<accession>A0A1H2BJ21</accession>
<dbReference type="Gene3D" id="3.40.630.30">
    <property type="match status" value="1"/>
</dbReference>
<evidence type="ECO:0000256" key="2">
    <source>
        <dbReference type="ARBA" id="ARBA00005102"/>
    </source>
</evidence>
<evidence type="ECO:0000313" key="7">
    <source>
        <dbReference type="Proteomes" id="UP000198751"/>
    </source>
</evidence>
<comment type="function">
    <text evidence="1">Acyltransferase required for the direct transfer of medium- to long-chain fatty acyl moieties from a carrier protein (MbtL) on to the epsilon-amino group of lysine residue in the mycobactin core.</text>
</comment>
<reference evidence="7" key="1">
    <citation type="submission" date="2016-10" db="EMBL/GenBank/DDBJ databases">
        <authorList>
            <person name="Varghese N."/>
            <person name="Submissions S."/>
        </authorList>
    </citation>
    <scope>NUCLEOTIDE SEQUENCE [LARGE SCALE GENOMIC DNA]</scope>
    <source>
        <strain evidence="7">IMMIB L-1606</strain>
    </source>
</reference>
<dbReference type="PANTHER" id="PTHR31438:SF1">
    <property type="entry name" value="LYSINE N-ACYLTRANSFERASE C17G9.06C-RELATED"/>
    <property type="match status" value="1"/>
</dbReference>
<protein>
    <recommendedName>
        <fullName evidence="3">Lysine N-acyltransferase MbtK</fullName>
    </recommendedName>
    <alternativeName>
        <fullName evidence="4">Mycobactin synthase protein K</fullName>
    </alternativeName>
</protein>
<feature type="domain" description="Acyltransferase MbtK/IucB-like conserved" evidence="5">
    <location>
        <begin position="27"/>
        <end position="75"/>
    </location>
</feature>
<dbReference type="InterPro" id="IPR019432">
    <property type="entry name" value="Acyltransferase_MbtK/IucB-like"/>
</dbReference>